<dbReference type="AlphaFoldDB" id="A0A061QQU1"/>
<dbReference type="EMBL" id="GBEZ01023901">
    <property type="protein sequence ID" value="JAC63027.1"/>
    <property type="molecule type" value="Transcribed_RNA"/>
</dbReference>
<sequence>TSKSPVTTQPPRGPCRIPAHTPAEGPGEMADARGERRHERGGMRTRPNGKALPRPIAERDRARNKHHSSREAVA</sequence>
<feature type="non-terminal residue" evidence="2">
    <location>
        <position position="1"/>
    </location>
</feature>
<name>A0A061QQU1_9CHLO</name>
<gene>
    <name evidence="2" type="ORF">TSPGSL018_21693</name>
</gene>
<protein>
    <submittedName>
        <fullName evidence="2">Uncharacterized protein</fullName>
    </submittedName>
</protein>
<reference evidence="2" key="1">
    <citation type="submission" date="2014-05" db="EMBL/GenBank/DDBJ databases">
        <title>The transcriptome of the halophilic microalga Tetraselmis sp. GSL018 isolated from the Great Salt Lake, Utah.</title>
        <authorList>
            <person name="Jinkerson R.E."/>
            <person name="D'Adamo S."/>
            <person name="Posewitz M.C."/>
        </authorList>
    </citation>
    <scope>NUCLEOTIDE SEQUENCE</scope>
    <source>
        <strain evidence="2">GSL018</strain>
    </source>
</reference>
<feature type="compositionally biased region" description="Polar residues" evidence="1">
    <location>
        <begin position="1"/>
        <end position="10"/>
    </location>
</feature>
<organism evidence="2">
    <name type="scientific">Tetraselmis sp. GSL018</name>
    <dbReference type="NCBI Taxonomy" id="582737"/>
    <lineage>
        <taxon>Eukaryota</taxon>
        <taxon>Viridiplantae</taxon>
        <taxon>Chlorophyta</taxon>
        <taxon>core chlorophytes</taxon>
        <taxon>Chlorodendrophyceae</taxon>
        <taxon>Chlorodendrales</taxon>
        <taxon>Chlorodendraceae</taxon>
        <taxon>Tetraselmis</taxon>
    </lineage>
</organism>
<evidence type="ECO:0000256" key="1">
    <source>
        <dbReference type="SAM" id="MobiDB-lite"/>
    </source>
</evidence>
<feature type="non-terminal residue" evidence="2">
    <location>
        <position position="74"/>
    </location>
</feature>
<accession>A0A061QQU1</accession>
<feature type="region of interest" description="Disordered" evidence="1">
    <location>
        <begin position="1"/>
        <end position="74"/>
    </location>
</feature>
<feature type="compositionally biased region" description="Basic and acidic residues" evidence="1">
    <location>
        <begin position="30"/>
        <end position="42"/>
    </location>
</feature>
<proteinExistence type="predicted"/>
<evidence type="ECO:0000313" key="2">
    <source>
        <dbReference type="EMBL" id="JAC63027.1"/>
    </source>
</evidence>